<evidence type="ECO:0000313" key="3">
    <source>
        <dbReference type="Proteomes" id="UP000295568"/>
    </source>
</evidence>
<feature type="compositionally biased region" description="Pro residues" evidence="1">
    <location>
        <begin position="182"/>
        <end position="198"/>
    </location>
</feature>
<name>A0A482JLM1_9CAUD</name>
<evidence type="ECO:0000313" key="2">
    <source>
        <dbReference type="EMBL" id="QBP33299.1"/>
    </source>
</evidence>
<dbReference type="EMBL" id="MK524501">
    <property type="protein sequence ID" value="QBP33299.1"/>
    <property type="molecule type" value="Genomic_DNA"/>
</dbReference>
<proteinExistence type="predicted"/>
<protein>
    <submittedName>
        <fullName evidence="2">MerR-like HTH DNA binding protein</fullName>
    </submittedName>
</protein>
<gene>
    <name evidence="2" type="primary">84</name>
    <name evidence="2" type="ORF">SEA_BRUTONGASTER_84</name>
</gene>
<reference evidence="2 3" key="1">
    <citation type="submission" date="2019-02" db="EMBL/GenBank/DDBJ databases">
        <authorList>
            <person name="Rowley M."/>
            <person name="Stucki C."/>
            <person name="Ghiringhelli B."/>
            <person name="Naegele L."/>
            <person name="Emmons C.B."/>
            <person name="Slowan-Pomeroy T."/>
            <person name="Briggs L.A."/>
            <person name="Garlena R.A."/>
            <person name="Russell D.A."/>
            <person name="Pope W.H."/>
            <person name="Molloy S.D."/>
            <person name="Jacobs-Sera D."/>
            <person name="Hatfull G.F."/>
        </authorList>
    </citation>
    <scope>NUCLEOTIDE SEQUENCE [LARGE SCALE GENOMIC DNA]</scope>
</reference>
<keyword evidence="3" id="KW-1185">Reference proteome</keyword>
<dbReference type="GeneID" id="55012040"/>
<feature type="region of interest" description="Disordered" evidence="1">
    <location>
        <begin position="158"/>
        <end position="215"/>
    </location>
</feature>
<dbReference type="KEGG" id="vg:55012040"/>
<evidence type="ECO:0000256" key="1">
    <source>
        <dbReference type="SAM" id="MobiDB-lite"/>
    </source>
</evidence>
<organism evidence="2 3">
    <name type="scientific">Gordonia phage BrutonGaster</name>
    <dbReference type="NCBI Taxonomy" id="2530116"/>
    <lineage>
        <taxon>Viruses</taxon>
        <taxon>Duplodnaviria</taxon>
        <taxon>Heunggongvirae</taxon>
        <taxon>Uroviricota</taxon>
        <taxon>Caudoviricetes</taxon>
        <taxon>Oneupvirus</taxon>
        <taxon>Oneupvirus brutongaster</taxon>
    </lineage>
</organism>
<feature type="compositionally biased region" description="Polar residues" evidence="1">
    <location>
        <begin position="159"/>
        <end position="175"/>
    </location>
</feature>
<dbReference type="Proteomes" id="UP000295568">
    <property type="component" value="Segment"/>
</dbReference>
<feature type="compositionally biased region" description="Low complexity" evidence="1">
    <location>
        <begin position="199"/>
        <end position="215"/>
    </location>
</feature>
<sequence length="325" mass="36732">MARDHARISIDIADDDELEDLSTDAQWLYFRVLLPDPSLNHCGVADWRPRRLAVKSRDMTPERLVAAAAELEASRFAIFDEETEEVLVRSFIRNDHVLRNPKVAVALLKAYRMVASKHLKSLILAEVAREYEEHPEYSSWTSTLCGDDLQKLLERYESDTQSDYQSDTQSDYQSDAKSTPLTPKPLTPKPLAPKPLAPSPTSAGKPASSSRSSSVTAATAKEFEEFWTLYPRKIGRKKALEKFAVARRNVDLDVLLSSVERYVGHLRATRTEERFIKHPATWLNQGCWDDVYETSPVIKAATGQDLLKNRIIQRHSEGRPAIAAK</sequence>
<dbReference type="RefSeq" id="YP_009820598.1">
    <property type="nucleotide sequence ID" value="NC_048169.1"/>
</dbReference>
<accession>A0A482JLM1</accession>